<dbReference type="InterPro" id="IPR027417">
    <property type="entry name" value="P-loop_NTPase"/>
</dbReference>
<dbReference type="PANTHER" id="PTHR42759">
    <property type="entry name" value="MOXR FAMILY PROTEIN"/>
    <property type="match status" value="1"/>
</dbReference>
<accession>A0A6J5KRZ5</accession>
<dbReference type="EMBL" id="LR796174">
    <property type="protein sequence ID" value="CAB4123823.1"/>
    <property type="molecule type" value="Genomic_DNA"/>
</dbReference>
<organism evidence="2">
    <name type="scientific">uncultured Caudovirales phage</name>
    <dbReference type="NCBI Taxonomy" id="2100421"/>
    <lineage>
        <taxon>Viruses</taxon>
        <taxon>Duplodnaviria</taxon>
        <taxon>Heunggongvirae</taxon>
        <taxon>Uroviricota</taxon>
        <taxon>Caudoviricetes</taxon>
        <taxon>Peduoviridae</taxon>
        <taxon>Maltschvirus</taxon>
        <taxon>Maltschvirus maltsch</taxon>
    </lineage>
</organism>
<dbReference type="GO" id="GO:0016887">
    <property type="term" value="F:ATP hydrolysis activity"/>
    <property type="evidence" value="ECO:0007669"/>
    <property type="project" value="InterPro"/>
</dbReference>
<name>A0A6J5KRZ5_9CAUD</name>
<proteinExistence type="predicted"/>
<evidence type="ECO:0000259" key="1">
    <source>
        <dbReference type="SMART" id="SM00382"/>
    </source>
</evidence>
<dbReference type="GO" id="GO:0005524">
    <property type="term" value="F:ATP binding"/>
    <property type="evidence" value="ECO:0007669"/>
    <property type="project" value="InterPro"/>
</dbReference>
<protein>
    <submittedName>
        <fullName evidence="2">AAA domain containing protein</fullName>
    </submittedName>
</protein>
<sequence length="472" mass="52187">MFAVIMQSLTPMGVRQTAVVPMMNQAPRVFNRIGAVRGIAGAWKEEAPQFYPNEALAGESKAITITANDYRDLQYPITPTTLLQKLVRTVEIKPMSRTAHDEYELLLKYATENPTILVNYTKAGNNVYIPDVVEPVVEATLSNWTPPVVEEEVVEPTPVAQVEEPVAPLVIQVAQVESEPVMEMAFQSLAPTSGAEAVLVVPDVQPYFPREFEGVSEEAIYDYARKTQQNVLLTGDAGTGKTSSARNYAAKNGLPFVTVECTQQIDQSITQGRFIPTGVGNSVAWKYSQLATAIQRPSVILINELTRMTPKAASLFLRLLQERELLIEPLNEVIKVHPDTIFIADQNTGVGYVGTSKQDNALVDRFNLKLEFHYDSKIESKFIKSAALLEFATSIRQAAEQNDQFSVPMSTRALINFQAQASHLGFVFAANSLLNNFPKSDGEREAIKMRFDADSLTIANELGVDYANYNSK</sequence>
<dbReference type="SUPFAM" id="SSF52540">
    <property type="entry name" value="P-loop containing nucleoside triphosphate hydrolases"/>
    <property type="match status" value="1"/>
</dbReference>
<dbReference type="InterPro" id="IPR003593">
    <property type="entry name" value="AAA+_ATPase"/>
</dbReference>
<reference evidence="2" key="1">
    <citation type="submission" date="2020-04" db="EMBL/GenBank/DDBJ databases">
        <authorList>
            <person name="Chiriac C."/>
            <person name="Salcher M."/>
            <person name="Ghai R."/>
            <person name="Kavagutti S V."/>
        </authorList>
    </citation>
    <scope>NUCLEOTIDE SEQUENCE</scope>
</reference>
<dbReference type="Gene3D" id="3.40.50.300">
    <property type="entry name" value="P-loop containing nucleotide triphosphate hydrolases"/>
    <property type="match status" value="1"/>
</dbReference>
<feature type="domain" description="AAA+ ATPase" evidence="1">
    <location>
        <begin position="227"/>
        <end position="376"/>
    </location>
</feature>
<dbReference type="SMART" id="SM00382">
    <property type="entry name" value="AAA"/>
    <property type="match status" value="1"/>
</dbReference>
<dbReference type="CDD" id="cd00009">
    <property type="entry name" value="AAA"/>
    <property type="match status" value="1"/>
</dbReference>
<dbReference type="PANTHER" id="PTHR42759:SF1">
    <property type="entry name" value="MAGNESIUM-CHELATASE SUBUNIT CHLD"/>
    <property type="match status" value="1"/>
</dbReference>
<dbReference type="InterPro" id="IPR050764">
    <property type="entry name" value="CbbQ/NirQ/NorQ/GpvN"/>
</dbReference>
<dbReference type="InterPro" id="IPR011704">
    <property type="entry name" value="ATPase_dyneun-rel_AAA"/>
</dbReference>
<dbReference type="Pfam" id="PF07728">
    <property type="entry name" value="AAA_5"/>
    <property type="match status" value="1"/>
</dbReference>
<gene>
    <name evidence="2" type="ORF">UFOVP46_101</name>
</gene>
<evidence type="ECO:0000313" key="2">
    <source>
        <dbReference type="EMBL" id="CAB4123823.1"/>
    </source>
</evidence>